<accession>A0A1I5SNT8</accession>
<dbReference type="InterPro" id="IPR050767">
    <property type="entry name" value="Sel1_AlgK"/>
</dbReference>
<dbReference type="OrthoDB" id="6114904at2"/>
<name>A0A1I5SNT8_9GAMM</name>
<dbReference type="PANTHER" id="PTHR11102">
    <property type="entry name" value="SEL-1-LIKE PROTEIN"/>
    <property type="match status" value="1"/>
</dbReference>
<dbReference type="SUPFAM" id="SSF81901">
    <property type="entry name" value="HCP-like"/>
    <property type="match status" value="4"/>
</dbReference>
<organism evidence="2 3">
    <name type="scientific">Enterovibrio norvegicus DSM 15893</name>
    <dbReference type="NCBI Taxonomy" id="1121869"/>
    <lineage>
        <taxon>Bacteria</taxon>
        <taxon>Pseudomonadati</taxon>
        <taxon>Pseudomonadota</taxon>
        <taxon>Gammaproteobacteria</taxon>
        <taxon>Vibrionales</taxon>
        <taxon>Vibrionaceae</taxon>
        <taxon>Enterovibrio</taxon>
    </lineage>
</organism>
<evidence type="ECO:0000313" key="3">
    <source>
        <dbReference type="Proteomes" id="UP000182692"/>
    </source>
</evidence>
<dbReference type="Gene3D" id="1.25.40.10">
    <property type="entry name" value="Tetratricopeptide repeat domain"/>
    <property type="match status" value="3"/>
</dbReference>
<dbReference type="RefSeq" id="WP_074927488.1">
    <property type="nucleotide sequence ID" value="NZ_FOWR01000022.1"/>
</dbReference>
<keyword evidence="1" id="KW-0472">Membrane</keyword>
<dbReference type="GeneID" id="35870482"/>
<proteinExistence type="predicted"/>
<evidence type="ECO:0000313" key="2">
    <source>
        <dbReference type="EMBL" id="SFP72464.1"/>
    </source>
</evidence>
<dbReference type="InterPro" id="IPR006597">
    <property type="entry name" value="Sel1-like"/>
</dbReference>
<dbReference type="InterPro" id="IPR011990">
    <property type="entry name" value="TPR-like_helical_dom_sf"/>
</dbReference>
<feature type="transmembrane region" description="Helical" evidence="1">
    <location>
        <begin position="32"/>
        <end position="50"/>
    </location>
</feature>
<gene>
    <name evidence="2" type="ORF">SAMN03084138_02947</name>
</gene>
<dbReference type="STRING" id="1121869.SAMN03084138_02947"/>
<protein>
    <recommendedName>
        <fullName evidence="4">TPR repeat</fullName>
    </recommendedName>
</protein>
<dbReference type="EMBL" id="FOWR01000022">
    <property type="protein sequence ID" value="SFP72464.1"/>
    <property type="molecule type" value="Genomic_DNA"/>
</dbReference>
<dbReference type="AlphaFoldDB" id="A0A1I5SNT8"/>
<evidence type="ECO:0008006" key="4">
    <source>
        <dbReference type="Google" id="ProtNLM"/>
    </source>
</evidence>
<dbReference type="SMART" id="SM00671">
    <property type="entry name" value="SEL1"/>
    <property type="match status" value="13"/>
</dbReference>
<dbReference type="Pfam" id="PF08238">
    <property type="entry name" value="Sel1"/>
    <property type="match status" value="13"/>
</dbReference>
<keyword evidence="1" id="KW-0812">Transmembrane</keyword>
<keyword evidence="1" id="KW-1133">Transmembrane helix</keyword>
<dbReference type="Proteomes" id="UP000182692">
    <property type="component" value="Unassembled WGS sequence"/>
</dbReference>
<dbReference type="PANTHER" id="PTHR11102:SF160">
    <property type="entry name" value="ERAD-ASSOCIATED E3 UBIQUITIN-PROTEIN LIGASE COMPONENT HRD3"/>
    <property type="match status" value="1"/>
</dbReference>
<reference evidence="2 3" key="1">
    <citation type="submission" date="2016-10" db="EMBL/GenBank/DDBJ databases">
        <authorList>
            <person name="de Groot N.N."/>
        </authorList>
    </citation>
    <scope>NUCLEOTIDE SEQUENCE [LARGE SCALE GENOMIC DNA]</scope>
    <source>
        <strain evidence="2 3">DSM 15893</strain>
    </source>
</reference>
<evidence type="ECO:0000256" key="1">
    <source>
        <dbReference type="SAM" id="Phobius"/>
    </source>
</evidence>
<sequence length="675" mass="74371">MSHHDIDENHVADPPQDDLVSRLKKRVANHPIGASIIIITAVVIALSQAVPPIVSFYEYLTAKSSDTDYLDDENFKIGQREYFHGNDDEAAYVAYLEAANDENPLAQAAVAKFLWRGLIGPKDEDGAQYWATKALPQLNRLVAVDHAEALYTLGWLTNNGVGVAKDEKRAISLYERAAWKGIAWAQTNLGAIYEAGENLPKDAVKAEYFYTLAANQGYVPAQYELALLYKYGDDGVPIDLAAAMNLFSLAANKGDADAQYHLGDMYRFGKGAEIDLEKAVHFYTLSANQEKDSAQWALAYCYSKGLGVEKDPKRAVSLYTLAADQGHSSALNNLSILYRKGEGVAKNLNKAITLLQQAADNGHSSALNNLGWQYEIGEGVPKDLNKAFELYSRSAELKNSSAHVNLGILYRYGDGVEKNAQTAAKHYQLAADQNNAKGQTYLGELYEFGDGVEENAVKAVELYQLAYEQGNQRAQMRLGAAYMYGMGGLDTDEEKAKALLLDAADNNENLANWFLSSLHANKESPLYDDEARIRYLKTAAENGHFCAQNNYGVYLEENSPESAEEAVTWYAKAASQGHQRGLKNFIAQLELGNATESDIALVRDYYLEQAGKQNIHANLILADWHNRGVIVEKDIMKSVSYFFEAKKLGSDEADEKIAAVLAPQHTFAATCPTNI</sequence>